<dbReference type="SUPFAM" id="SSF56112">
    <property type="entry name" value="Protein kinase-like (PK-like)"/>
    <property type="match status" value="1"/>
</dbReference>
<protein>
    <recommendedName>
        <fullName evidence="1">Aminoglycoside phosphotransferase domain-containing protein</fullName>
    </recommendedName>
</protein>
<dbReference type="PANTHER" id="PTHR21310">
    <property type="entry name" value="AMINOGLYCOSIDE PHOSPHOTRANSFERASE-RELATED-RELATED"/>
    <property type="match status" value="1"/>
</dbReference>
<accession>A0AAN7HJT4</accession>
<keyword evidence="3" id="KW-1185">Reference proteome</keyword>
<feature type="domain" description="Aminoglycoside phosphotransferase" evidence="1">
    <location>
        <begin position="95"/>
        <end position="308"/>
    </location>
</feature>
<dbReference type="InterPro" id="IPR011009">
    <property type="entry name" value="Kinase-like_dom_sf"/>
</dbReference>
<evidence type="ECO:0000313" key="2">
    <source>
        <dbReference type="EMBL" id="KAK4244533.1"/>
    </source>
</evidence>
<dbReference type="Pfam" id="PF01636">
    <property type="entry name" value="APH"/>
    <property type="match status" value="1"/>
</dbReference>
<dbReference type="Gene3D" id="3.90.1200.10">
    <property type="match status" value="1"/>
</dbReference>
<dbReference type="AlphaFoldDB" id="A0AAN7HJT4"/>
<dbReference type="InterPro" id="IPR051678">
    <property type="entry name" value="AGP_Transferase"/>
</dbReference>
<evidence type="ECO:0000259" key="1">
    <source>
        <dbReference type="Pfam" id="PF01636"/>
    </source>
</evidence>
<evidence type="ECO:0000313" key="3">
    <source>
        <dbReference type="Proteomes" id="UP001303647"/>
    </source>
</evidence>
<dbReference type="EMBL" id="MU857734">
    <property type="protein sequence ID" value="KAK4244533.1"/>
    <property type="molecule type" value="Genomic_DNA"/>
</dbReference>
<dbReference type="InterPro" id="IPR002575">
    <property type="entry name" value="Aminoglycoside_PTrfase"/>
</dbReference>
<organism evidence="2 3">
    <name type="scientific">Corynascus novoguineensis</name>
    <dbReference type="NCBI Taxonomy" id="1126955"/>
    <lineage>
        <taxon>Eukaryota</taxon>
        <taxon>Fungi</taxon>
        <taxon>Dikarya</taxon>
        <taxon>Ascomycota</taxon>
        <taxon>Pezizomycotina</taxon>
        <taxon>Sordariomycetes</taxon>
        <taxon>Sordariomycetidae</taxon>
        <taxon>Sordariales</taxon>
        <taxon>Chaetomiaceae</taxon>
        <taxon>Corynascus</taxon>
    </lineage>
</organism>
<dbReference type="PANTHER" id="PTHR21310:SF51">
    <property type="entry name" value="AMINOGLYCOSIDE PHOSPHOTRANSFERASE DOMAIN-CONTAINING PROTEIN"/>
    <property type="match status" value="1"/>
</dbReference>
<name>A0AAN7HJT4_9PEZI</name>
<comment type="caution">
    <text evidence="2">The sequence shown here is derived from an EMBL/GenBank/DDBJ whole genome shotgun (WGS) entry which is preliminary data.</text>
</comment>
<proteinExistence type="predicted"/>
<reference evidence="2" key="1">
    <citation type="journal article" date="2023" name="Mol. Phylogenet. Evol.">
        <title>Genome-scale phylogeny and comparative genomics of the fungal order Sordariales.</title>
        <authorList>
            <person name="Hensen N."/>
            <person name="Bonometti L."/>
            <person name="Westerberg I."/>
            <person name="Brannstrom I.O."/>
            <person name="Guillou S."/>
            <person name="Cros-Aarteil S."/>
            <person name="Calhoun S."/>
            <person name="Haridas S."/>
            <person name="Kuo A."/>
            <person name="Mondo S."/>
            <person name="Pangilinan J."/>
            <person name="Riley R."/>
            <person name="LaButti K."/>
            <person name="Andreopoulos B."/>
            <person name="Lipzen A."/>
            <person name="Chen C."/>
            <person name="Yan M."/>
            <person name="Daum C."/>
            <person name="Ng V."/>
            <person name="Clum A."/>
            <person name="Steindorff A."/>
            <person name="Ohm R.A."/>
            <person name="Martin F."/>
            <person name="Silar P."/>
            <person name="Natvig D.O."/>
            <person name="Lalanne C."/>
            <person name="Gautier V."/>
            <person name="Ament-Velasquez S.L."/>
            <person name="Kruys A."/>
            <person name="Hutchinson M.I."/>
            <person name="Powell A.J."/>
            <person name="Barry K."/>
            <person name="Miller A.N."/>
            <person name="Grigoriev I.V."/>
            <person name="Debuchy R."/>
            <person name="Gladieux P."/>
            <person name="Hiltunen Thoren M."/>
            <person name="Johannesson H."/>
        </authorList>
    </citation>
    <scope>NUCLEOTIDE SEQUENCE</scope>
    <source>
        <strain evidence="2">CBS 359.72</strain>
    </source>
</reference>
<sequence length="461" mass="52629">MPTNHLPPADTEKDELAPFRPILAVVRLDAIPEMATKILSSKHPKGRLAYPPVVGAPLHGSYNILFPIEFRDQGIRWLLKIPINGIPEHWNTLCADELESEARTIQLIRKRTSIPVPDVFGFCRPLDNPLRCPHIWLSFIPGISLYDFWFAKTPGMSEEDRHRRRTRVLKGVASAMVQLSQFSSEKGGRLVFDSDGRLYIDRRRELDIVEYDKRLEQDNPDYMPAYFSSGPYKVAKEFYTSTLNRQKPGSSEFLLGQRRLLQCFIDCIDEFFANDRQSFVLTHPDFDIQNFLVSPQGDLVGIIDWDGVGAWPKSLGNLRYPGWLTRDWDPGMYGYGSEGVLYDPKIQEDSPQTLARYRKVYQDAIRDALGKHKIQGHSQTYHTSATLITENLHIAAKNPMGRGNILRKIVQEIARLVKVPCSDEEFLYMELCHSLGQGKPREGSLKALRTGLTMLLQNKTL</sequence>
<gene>
    <name evidence="2" type="ORF">C7999DRAFT_17212</name>
</gene>
<reference evidence="2" key="2">
    <citation type="submission" date="2023-05" db="EMBL/GenBank/DDBJ databases">
        <authorList>
            <consortium name="Lawrence Berkeley National Laboratory"/>
            <person name="Steindorff A."/>
            <person name="Hensen N."/>
            <person name="Bonometti L."/>
            <person name="Westerberg I."/>
            <person name="Brannstrom I.O."/>
            <person name="Guillou S."/>
            <person name="Cros-Aarteil S."/>
            <person name="Calhoun S."/>
            <person name="Haridas S."/>
            <person name="Kuo A."/>
            <person name="Mondo S."/>
            <person name="Pangilinan J."/>
            <person name="Riley R."/>
            <person name="Labutti K."/>
            <person name="Andreopoulos B."/>
            <person name="Lipzen A."/>
            <person name="Chen C."/>
            <person name="Yanf M."/>
            <person name="Daum C."/>
            <person name="Ng V."/>
            <person name="Clum A."/>
            <person name="Ohm R."/>
            <person name="Martin F."/>
            <person name="Silar P."/>
            <person name="Natvig D."/>
            <person name="Lalanne C."/>
            <person name="Gautier V."/>
            <person name="Ament-Velasquez S.L."/>
            <person name="Kruys A."/>
            <person name="Hutchinson M.I."/>
            <person name="Powell A.J."/>
            <person name="Barry K."/>
            <person name="Miller A.N."/>
            <person name="Grigoriev I.V."/>
            <person name="Debuchy R."/>
            <person name="Gladieux P."/>
            <person name="Thoren M.H."/>
            <person name="Johannesson H."/>
        </authorList>
    </citation>
    <scope>NUCLEOTIDE SEQUENCE</scope>
    <source>
        <strain evidence="2">CBS 359.72</strain>
    </source>
</reference>
<dbReference type="Proteomes" id="UP001303647">
    <property type="component" value="Unassembled WGS sequence"/>
</dbReference>